<dbReference type="EMBL" id="JABZQH010000044">
    <property type="protein sequence ID" value="MBF1351895.1"/>
    <property type="molecule type" value="Genomic_DNA"/>
</dbReference>
<accession>A0A930ED11</accession>
<comment type="caution">
    <text evidence="1">The sequence shown here is derived from an EMBL/GenBank/DDBJ whole genome shotgun (WGS) entry which is preliminary data.</text>
</comment>
<proteinExistence type="predicted"/>
<sequence length="591" mass="67581">MAAMDKRYLGIKERLLDRALNLWGIEDERQLDPVVDLLLEAVAFESFQLEETLARADAALLGRLSRLLIPQKWMLPRPAHGLLSVHPKSGEHLMELSPHDHFSVNRVVQGVKSPPLFFTPLYATQLLDAQIRYRLWGTQLEELGRRRSYTEQAFAEEDRLGDHTLYLGIQIAEENLLHTDRLRLAILPERGELLPFLSEIQAFDAWEHPLVIQAQNIPEASYEGHYVQDLKEYYCHYLYEIELRESKASCSLTSLFPKLKEELHDVASQLYWIRLEFPAVFTLDDMASMGVHLNTVLVINRRLIRKLHSLEREGRILSLSTSDQGHFLSIESLEDNLGKVYIPRERSYEAGALGVYSLYFGDLERFDASDAQRQLRRVLQLVREEGNAFSAVDNSSFVSVLKELQDRLTTLEKTVGKMQSESGPSKAFLMTMPEAEAEHLALSYWESTGGLANGLSPQDIIQSLEPDKFDSASIRLRTKTKGGRAAETEDMLIAHLRYGLLSKERIVTREDVKSYLKHRLGITLRKVDLRDGVTISQDPNKGLVRCTDVFLELVKQGIELNEEEQAHLSSRLETELKERSVAHTTYKVRFV</sequence>
<dbReference type="AlphaFoldDB" id="A0A930ED11"/>
<dbReference type="Proteomes" id="UP000722050">
    <property type="component" value="Unassembled WGS sequence"/>
</dbReference>
<gene>
    <name evidence="1" type="ORF">HXM71_02085</name>
</gene>
<organism evidence="1 2">
    <name type="scientific">Mogibacterium diversum</name>
    <dbReference type="NCBI Taxonomy" id="114527"/>
    <lineage>
        <taxon>Bacteria</taxon>
        <taxon>Bacillati</taxon>
        <taxon>Bacillota</taxon>
        <taxon>Clostridia</taxon>
        <taxon>Peptostreptococcales</taxon>
        <taxon>Anaerovoracaceae</taxon>
        <taxon>Mogibacterium</taxon>
    </lineage>
</organism>
<protein>
    <submittedName>
        <fullName evidence="1">Type VI secretion system baseplate subunit TssF</fullName>
    </submittedName>
</protein>
<name>A0A930ED11_9FIRM</name>
<evidence type="ECO:0000313" key="1">
    <source>
        <dbReference type="EMBL" id="MBF1351895.1"/>
    </source>
</evidence>
<evidence type="ECO:0000313" key="2">
    <source>
        <dbReference type="Proteomes" id="UP000722050"/>
    </source>
</evidence>
<reference evidence="1" key="1">
    <citation type="submission" date="2020-04" db="EMBL/GenBank/DDBJ databases">
        <title>Deep metagenomics examines the oral microbiome during advanced dental caries in children, revealing novel taxa and co-occurrences with host molecules.</title>
        <authorList>
            <person name="Baker J.L."/>
            <person name="Morton J.T."/>
            <person name="Dinis M."/>
            <person name="Alvarez R."/>
            <person name="Tran N.C."/>
            <person name="Knight R."/>
            <person name="Edlund A."/>
        </authorList>
    </citation>
    <scope>NUCLEOTIDE SEQUENCE</scope>
    <source>
        <strain evidence="1">JCVI_24_bin.8</strain>
    </source>
</reference>